<feature type="compositionally biased region" description="Low complexity" evidence="1">
    <location>
        <begin position="71"/>
        <end position="84"/>
    </location>
</feature>
<accession>A0A6A3WSJ9</accession>
<dbReference type="Proteomes" id="UP000440732">
    <property type="component" value="Unassembled WGS sequence"/>
</dbReference>
<keyword evidence="4" id="KW-1185">Reference proteome</keyword>
<proteinExistence type="predicted"/>
<organism evidence="3 4">
    <name type="scientific">Phytophthora fragariae</name>
    <dbReference type="NCBI Taxonomy" id="53985"/>
    <lineage>
        <taxon>Eukaryota</taxon>
        <taxon>Sar</taxon>
        <taxon>Stramenopiles</taxon>
        <taxon>Oomycota</taxon>
        <taxon>Peronosporomycetes</taxon>
        <taxon>Peronosporales</taxon>
        <taxon>Peronosporaceae</taxon>
        <taxon>Phytophthora</taxon>
    </lineage>
</organism>
<dbReference type="Proteomes" id="UP000433483">
    <property type="component" value="Unassembled WGS sequence"/>
</dbReference>
<dbReference type="EMBL" id="QXGA01001544">
    <property type="protein sequence ID" value="KAE9116223.1"/>
    <property type="molecule type" value="Genomic_DNA"/>
</dbReference>
<evidence type="ECO:0000313" key="2">
    <source>
        <dbReference type="EMBL" id="KAE9116223.1"/>
    </source>
</evidence>
<evidence type="ECO:0000313" key="5">
    <source>
        <dbReference type="Proteomes" id="UP000440732"/>
    </source>
</evidence>
<evidence type="ECO:0000256" key="1">
    <source>
        <dbReference type="SAM" id="MobiDB-lite"/>
    </source>
</evidence>
<name>A0A6A3WSJ9_9STRA</name>
<evidence type="ECO:0000313" key="3">
    <source>
        <dbReference type="EMBL" id="KAE9188143.1"/>
    </source>
</evidence>
<gene>
    <name evidence="3" type="ORF">PF005_g20176</name>
    <name evidence="2" type="ORF">PF006_g19090</name>
</gene>
<evidence type="ECO:0000313" key="4">
    <source>
        <dbReference type="Proteomes" id="UP000433483"/>
    </source>
</evidence>
<feature type="region of interest" description="Disordered" evidence="1">
    <location>
        <begin position="60"/>
        <end position="97"/>
    </location>
</feature>
<dbReference type="AlphaFoldDB" id="A0A6A3WSJ9"/>
<protein>
    <submittedName>
        <fullName evidence="3">Uncharacterized protein</fullName>
    </submittedName>
</protein>
<sequence>MRKEDMAKGVGLKYIFSEPRLLKVRKTDHARVQKMQPAAPKRKENPVDAAVLQRLNINEPMASDTAVTPTGSPNSPVVSSSAESGSEDDIDEFDGKTVVPANSVKVTAAAEELEEKAKAFGDTDADMD</sequence>
<dbReference type="OrthoDB" id="122585at2759"/>
<dbReference type="EMBL" id="QXGB01001604">
    <property type="protein sequence ID" value="KAE9188143.1"/>
    <property type="molecule type" value="Genomic_DNA"/>
</dbReference>
<reference evidence="4 5" key="1">
    <citation type="submission" date="2018-08" db="EMBL/GenBank/DDBJ databases">
        <title>Genomic investigation of the strawberry pathogen Phytophthora fragariae indicates pathogenicity is determined by transcriptional variation in three key races.</title>
        <authorList>
            <person name="Adams T.M."/>
            <person name="Armitage A.D."/>
            <person name="Sobczyk M.K."/>
            <person name="Bates H.J."/>
            <person name="Dunwell J.M."/>
            <person name="Nellist C.F."/>
            <person name="Harrison R.J."/>
        </authorList>
    </citation>
    <scope>NUCLEOTIDE SEQUENCE [LARGE SCALE GENOMIC DNA]</scope>
    <source>
        <strain evidence="3 4">NOV-27</strain>
        <strain evidence="2 5">NOV-5</strain>
    </source>
</reference>
<comment type="caution">
    <text evidence="3">The sequence shown here is derived from an EMBL/GenBank/DDBJ whole genome shotgun (WGS) entry which is preliminary data.</text>
</comment>